<dbReference type="SFLD" id="SFLDG01065">
    <property type="entry name" value="anaerobic_coproporphyrinogen-I"/>
    <property type="match status" value="1"/>
</dbReference>
<dbReference type="InterPro" id="IPR034505">
    <property type="entry name" value="Coproporphyrinogen-III_oxidase"/>
</dbReference>
<dbReference type="InterPro" id="IPR023404">
    <property type="entry name" value="rSAM_horseshoe"/>
</dbReference>
<feature type="domain" description="Radical SAM core" evidence="1">
    <location>
        <begin position="11"/>
        <end position="242"/>
    </location>
</feature>
<dbReference type="CDD" id="cd01335">
    <property type="entry name" value="Radical_SAM"/>
    <property type="match status" value="1"/>
</dbReference>
<dbReference type="Proteomes" id="UP000778951">
    <property type="component" value="Unassembled WGS sequence"/>
</dbReference>
<dbReference type="InterPro" id="IPR007197">
    <property type="entry name" value="rSAM"/>
</dbReference>
<dbReference type="InterPro" id="IPR058240">
    <property type="entry name" value="rSAM_sf"/>
</dbReference>
<dbReference type="SFLD" id="SFLDG01082">
    <property type="entry name" value="B12-binding_domain_containing"/>
    <property type="match status" value="1"/>
</dbReference>
<dbReference type="InterPro" id="IPR010723">
    <property type="entry name" value="HemN_C"/>
</dbReference>
<dbReference type="GO" id="GO:0051539">
    <property type="term" value="F:4 iron, 4 sulfur cluster binding"/>
    <property type="evidence" value="ECO:0007669"/>
    <property type="project" value="TreeGrafter"/>
</dbReference>
<protein>
    <submittedName>
        <fullName evidence="2">Coproporphyrinogen III oxidase family protein</fullName>
    </submittedName>
</protein>
<reference evidence="2" key="1">
    <citation type="submission" date="2020-03" db="EMBL/GenBank/DDBJ databases">
        <title>Spirochaetal bacteria isolated from arthropods constitute a novel genus Entomospira genus novum within the order Spirochaetales.</title>
        <authorList>
            <person name="Grana-Miraglia L."/>
            <person name="Sikutova S."/>
            <person name="Fingerle V."/>
            <person name="Sing A."/>
            <person name="Castillo-Ramirez S."/>
            <person name="Margos G."/>
            <person name="Rudolf I."/>
        </authorList>
    </citation>
    <scope>NUCLEOTIDE SEQUENCE</scope>
    <source>
        <strain evidence="2">BR149</strain>
    </source>
</reference>
<dbReference type="SUPFAM" id="SSF102114">
    <property type="entry name" value="Radical SAM enzymes"/>
    <property type="match status" value="1"/>
</dbReference>
<dbReference type="Pfam" id="PF04055">
    <property type="entry name" value="Radical_SAM"/>
    <property type="match status" value="1"/>
</dbReference>
<dbReference type="SMART" id="SM00729">
    <property type="entry name" value="Elp3"/>
    <property type="match status" value="1"/>
</dbReference>
<dbReference type="PANTHER" id="PTHR13932:SF5">
    <property type="entry name" value="RADICAL S-ADENOSYL METHIONINE DOMAIN-CONTAINING PROTEIN 1, MITOCHONDRIAL"/>
    <property type="match status" value="1"/>
</dbReference>
<organism evidence="2 3">
    <name type="scientific">Entomospira culicis</name>
    <dbReference type="NCBI Taxonomy" id="2719989"/>
    <lineage>
        <taxon>Bacteria</taxon>
        <taxon>Pseudomonadati</taxon>
        <taxon>Spirochaetota</taxon>
        <taxon>Spirochaetia</taxon>
        <taxon>Spirochaetales</taxon>
        <taxon>Spirochaetaceae</taxon>
        <taxon>Entomospira</taxon>
    </lineage>
</organism>
<dbReference type="RefSeq" id="WP_167695910.1">
    <property type="nucleotide sequence ID" value="NZ_CP118181.1"/>
</dbReference>
<dbReference type="GO" id="GO:0003824">
    <property type="term" value="F:catalytic activity"/>
    <property type="evidence" value="ECO:0007669"/>
    <property type="project" value="InterPro"/>
</dbReference>
<sequence length="387" mass="44533">MIMDEIALDKIDRREPFALYVHLPFCHYRCHYCDFYASAGVDPQLRRKVIARILREITNQLAYLHMERLVSVYVGGGTPSMIDGDQLSALIDLVQSYHPQQVTIEVNPEDVSKDLIDALGLARWQNLRVSMGMQTFHQASLDAVGRKVTTQQMFDALELLSPYKARLSLDLIAGLPFHTQAIVESDMHRLVTYRPAHLSLYALAMEEGTVLTYRHHPHLPNEEERSIQWQASQRMLLASGYQQYEVSNYALTPNDYSLQNTHYWQLKPYIGIGPGAVGTLPLLDGSALRITGRREFGVWSNPDDINLWHRDMIERESFIFEHYMMGFRTALGISKAILKERFGDAGLAPWEHLQKSKWREFLQEDDRYITLTEQGRLVLDAILLDLL</sequence>
<comment type="caution">
    <text evidence="2">The sequence shown here is derived from an EMBL/GenBank/DDBJ whole genome shotgun (WGS) entry which is preliminary data.</text>
</comment>
<dbReference type="GO" id="GO:0005737">
    <property type="term" value="C:cytoplasm"/>
    <property type="evidence" value="ECO:0007669"/>
    <property type="project" value="TreeGrafter"/>
</dbReference>
<evidence type="ECO:0000259" key="1">
    <source>
        <dbReference type="PROSITE" id="PS51918"/>
    </source>
</evidence>
<gene>
    <name evidence="2" type="ORF">HCT48_06365</name>
</gene>
<evidence type="ECO:0000313" key="3">
    <source>
        <dbReference type="Proteomes" id="UP000778951"/>
    </source>
</evidence>
<dbReference type="AlphaFoldDB" id="A0A968KW42"/>
<dbReference type="Pfam" id="PF06969">
    <property type="entry name" value="HemN_C"/>
    <property type="match status" value="1"/>
</dbReference>
<name>A0A968KW42_9SPIO</name>
<evidence type="ECO:0000313" key="2">
    <source>
        <dbReference type="EMBL" id="NIZ69833.1"/>
    </source>
</evidence>
<accession>A0A968KW42</accession>
<dbReference type="GO" id="GO:0006779">
    <property type="term" value="P:porphyrin-containing compound biosynthetic process"/>
    <property type="evidence" value="ECO:0007669"/>
    <property type="project" value="TreeGrafter"/>
</dbReference>
<keyword evidence="3" id="KW-1185">Reference proteome</keyword>
<dbReference type="PANTHER" id="PTHR13932">
    <property type="entry name" value="COPROPORPHYRINIGEN III OXIDASE"/>
    <property type="match status" value="1"/>
</dbReference>
<dbReference type="PROSITE" id="PS51918">
    <property type="entry name" value="RADICAL_SAM"/>
    <property type="match status" value="1"/>
</dbReference>
<dbReference type="InterPro" id="IPR006638">
    <property type="entry name" value="Elp3/MiaA/NifB-like_rSAM"/>
</dbReference>
<dbReference type="SFLD" id="SFLDS00029">
    <property type="entry name" value="Radical_SAM"/>
    <property type="match status" value="1"/>
</dbReference>
<dbReference type="EMBL" id="JAATLM010000001">
    <property type="protein sequence ID" value="NIZ69833.1"/>
    <property type="molecule type" value="Genomic_DNA"/>
</dbReference>
<dbReference type="Gene3D" id="3.80.30.20">
    <property type="entry name" value="tm_1862 like domain"/>
    <property type="match status" value="1"/>
</dbReference>
<proteinExistence type="predicted"/>